<proteinExistence type="inferred from homology"/>
<evidence type="ECO:0000256" key="6">
    <source>
        <dbReference type="ARBA" id="ARBA00022490"/>
    </source>
</evidence>
<dbReference type="InterPro" id="IPR041565">
    <property type="entry name" value="Parkin_Znf-RING"/>
</dbReference>
<evidence type="ECO:0000256" key="10">
    <source>
        <dbReference type="ARBA" id="ARBA00022737"/>
    </source>
</evidence>
<keyword evidence="11" id="KW-0863">Zinc-finger</keyword>
<dbReference type="GO" id="GO:0008270">
    <property type="term" value="F:zinc ion binding"/>
    <property type="evidence" value="ECO:0007669"/>
    <property type="project" value="UniProtKB-KW"/>
</dbReference>
<keyword evidence="21" id="KW-0732">Signal</keyword>
<comment type="similarity">
    <text evidence="17">Belongs to the RBR family. Parkin subfamily.</text>
</comment>
<evidence type="ECO:0000256" key="5">
    <source>
        <dbReference type="ARBA" id="ARBA00012251"/>
    </source>
</evidence>
<dbReference type="Gene3D" id="1.20.120.1750">
    <property type="match status" value="1"/>
</dbReference>
<dbReference type="EMBL" id="KQ977279">
    <property type="protein sequence ID" value="KYN03986.1"/>
    <property type="molecule type" value="Genomic_DNA"/>
</dbReference>
<gene>
    <name evidence="24" type="ORF">ALC62_04750</name>
</gene>
<dbReference type="CDD" id="cd21382">
    <property type="entry name" value="RING0_parkin"/>
    <property type="match status" value="1"/>
</dbReference>
<dbReference type="STRING" id="456900.A0A195CTG0"/>
<evidence type="ECO:0000256" key="9">
    <source>
        <dbReference type="ARBA" id="ARBA00022723"/>
    </source>
</evidence>
<dbReference type="GO" id="GO:0016567">
    <property type="term" value="P:protein ubiquitination"/>
    <property type="evidence" value="ECO:0007669"/>
    <property type="project" value="UniProtKB-UniPathway"/>
</dbReference>
<feature type="compositionally biased region" description="Polar residues" evidence="20">
    <location>
        <begin position="114"/>
        <end position="134"/>
    </location>
</feature>
<keyword evidence="8" id="KW-0808">Transferase</keyword>
<feature type="region of interest" description="Disordered" evidence="20">
    <location>
        <begin position="114"/>
        <end position="136"/>
    </location>
</feature>
<dbReference type="EC" id="2.3.2.31" evidence="5"/>
<keyword evidence="25" id="KW-1185">Reference proteome</keyword>
<keyword evidence="14" id="KW-0832">Ubl conjugation</keyword>
<evidence type="ECO:0000259" key="22">
    <source>
        <dbReference type="PROSITE" id="PS50053"/>
    </source>
</evidence>
<evidence type="ECO:0000256" key="12">
    <source>
        <dbReference type="ARBA" id="ARBA00022786"/>
    </source>
</evidence>
<dbReference type="InterPro" id="IPR047536">
    <property type="entry name" value="Rcat_RBR_parkin"/>
</dbReference>
<dbReference type="AlphaFoldDB" id="A0A195CTG0"/>
<dbReference type="InterPro" id="IPR000626">
    <property type="entry name" value="Ubiquitin-like_dom"/>
</dbReference>
<evidence type="ECO:0000256" key="19">
    <source>
        <dbReference type="PIRSR" id="PIRSR037880-1"/>
    </source>
</evidence>
<dbReference type="UniPathway" id="UPA00143"/>
<evidence type="ECO:0000256" key="18">
    <source>
        <dbReference type="ARBA" id="ARBA00029536"/>
    </source>
</evidence>
<evidence type="ECO:0000256" key="14">
    <source>
        <dbReference type="ARBA" id="ARBA00022843"/>
    </source>
</evidence>
<dbReference type="GO" id="GO:0022603">
    <property type="term" value="P:regulation of anatomical structure morphogenesis"/>
    <property type="evidence" value="ECO:0007669"/>
    <property type="project" value="UniProtKB-ARBA"/>
</dbReference>
<keyword evidence="13" id="KW-0862">Zinc</keyword>
<feature type="active site" evidence="19">
    <location>
        <position position="473"/>
    </location>
</feature>
<comment type="catalytic activity">
    <reaction evidence="1">
        <text>[E2 ubiquitin-conjugating enzyme]-S-ubiquitinyl-L-cysteine + [acceptor protein]-L-lysine = [E2 ubiquitin-conjugating enzyme]-L-cysteine + [acceptor protein]-N(6)-ubiquitinyl-L-lysine.</text>
        <dbReference type="EC" id="2.3.2.31"/>
    </reaction>
</comment>
<dbReference type="GO" id="GO:0009896">
    <property type="term" value="P:positive regulation of catabolic process"/>
    <property type="evidence" value="ECO:0007669"/>
    <property type="project" value="UniProtKB-ARBA"/>
</dbReference>
<dbReference type="GO" id="GO:0061630">
    <property type="term" value="F:ubiquitin protein ligase activity"/>
    <property type="evidence" value="ECO:0007669"/>
    <property type="project" value="UniProtKB-EC"/>
</dbReference>
<sequence>MSFLFNLVKSTFLGMLRLLWFGKQKMSNSLNIYIKTNTGNTLSVELDPKWDIKNLKEIVAPRMGIAPEDIKIIFAGKELHDSIIIEECDLGQQSILHAVRTPNKMSTKRKTSVSLIEESTSETSNLNGSGSKPMNETLMDLPLDESDQQNVSLEEQQESRAHFYVYCSAPCKDVTAGKLRVKCARCGSGAVTVDRDPQCWPDVLQPKRISIHCENDFCPVTSSMLSDETDNQINYARFYFKCAQHPSLGENDEAVPLYLIKPNLRNIPCLACTDIRDTILVFPCEAGHATCLDCFREYCIVRLHERQFEFDTTEGYYTLSCPARCPNSFIHQIHHFHLLNMEQVNSNNMQYERYQRFSAEEHVLRAGGLLCPRPNCGMGIIPSSTQDDVECRKIQCIGGCGYVFCRICLQGYHIGECESQISESTSVFSSRNYSVDPIRANEAKWETASKQTIQISTKPCPKCRTPTERDGGCMHMVCTRAGCGYHWCWLCQTEWTRECMGNHWFG</sequence>
<evidence type="ECO:0000256" key="7">
    <source>
        <dbReference type="ARBA" id="ARBA00022553"/>
    </source>
</evidence>
<dbReference type="Pfam" id="PF17978">
    <property type="entry name" value="zf-RING_14"/>
    <property type="match status" value="1"/>
</dbReference>
<evidence type="ECO:0000256" key="3">
    <source>
        <dbReference type="ARBA" id="ARBA00004514"/>
    </source>
</evidence>
<evidence type="ECO:0000259" key="23">
    <source>
        <dbReference type="PROSITE" id="PS51873"/>
    </source>
</evidence>
<name>A0A195CTG0_9HYME</name>
<reference evidence="24 25" key="1">
    <citation type="submission" date="2016-03" db="EMBL/GenBank/DDBJ databases">
        <title>Cyphomyrmex costatus WGS genome.</title>
        <authorList>
            <person name="Nygaard S."/>
            <person name="Hu H."/>
            <person name="Boomsma J."/>
            <person name="Zhang G."/>
        </authorList>
    </citation>
    <scope>NUCLEOTIDE SEQUENCE [LARGE SCALE GENOMIC DNA]</scope>
    <source>
        <strain evidence="24">MS0001</strain>
        <tissue evidence="24">Whole body</tissue>
    </source>
</reference>
<dbReference type="Proteomes" id="UP000078542">
    <property type="component" value="Unassembled WGS sequence"/>
</dbReference>
<keyword evidence="15" id="KW-0072">Autophagy</keyword>
<dbReference type="InterPro" id="IPR044066">
    <property type="entry name" value="TRIAD_supradom"/>
</dbReference>
<dbReference type="Pfam" id="PF22605">
    <property type="entry name" value="IBR_2"/>
    <property type="match status" value="1"/>
</dbReference>
<evidence type="ECO:0000256" key="13">
    <source>
        <dbReference type="ARBA" id="ARBA00022833"/>
    </source>
</evidence>
<dbReference type="CDD" id="cd20340">
    <property type="entry name" value="BRcat_RBR_parkin"/>
    <property type="match status" value="1"/>
</dbReference>
<dbReference type="InterPro" id="IPR031127">
    <property type="entry name" value="E3_UB_ligase_RBR"/>
</dbReference>
<comment type="subcellular location">
    <subcellularLocation>
        <location evidence="3">Cytoplasm</location>
        <location evidence="3">Cytosol</location>
    </subcellularLocation>
    <subcellularLocation>
        <location evidence="2">Mitochondrion</location>
    </subcellularLocation>
</comment>
<feature type="chain" id="PRO_5008270156" description="E3 ubiquitin-protein ligase parkin" evidence="21">
    <location>
        <begin position="23"/>
        <end position="506"/>
    </location>
</feature>
<evidence type="ECO:0000256" key="15">
    <source>
        <dbReference type="ARBA" id="ARBA00023006"/>
    </source>
</evidence>
<dbReference type="Pfam" id="PF17976">
    <property type="entry name" value="zf-RING_12"/>
    <property type="match status" value="1"/>
</dbReference>
<dbReference type="GO" id="GO:0005829">
    <property type="term" value="C:cytosol"/>
    <property type="evidence" value="ECO:0007669"/>
    <property type="project" value="UniProtKB-SubCell"/>
</dbReference>
<evidence type="ECO:0000313" key="25">
    <source>
        <dbReference type="Proteomes" id="UP000078542"/>
    </source>
</evidence>
<evidence type="ECO:0000256" key="1">
    <source>
        <dbReference type="ARBA" id="ARBA00001798"/>
    </source>
</evidence>
<comment type="pathway">
    <text evidence="4">Protein modification; protein ubiquitination.</text>
</comment>
<dbReference type="GO" id="GO:0006950">
    <property type="term" value="P:response to stress"/>
    <property type="evidence" value="ECO:0007669"/>
    <property type="project" value="UniProtKB-ARBA"/>
</dbReference>
<keyword evidence="10" id="KW-0677">Repeat</keyword>
<dbReference type="Pfam" id="PF00240">
    <property type="entry name" value="ubiquitin"/>
    <property type="match status" value="1"/>
</dbReference>
<evidence type="ECO:0000256" key="17">
    <source>
        <dbReference type="ARBA" id="ARBA00029442"/>
    </source>
</evidence>
<dbReference type="Gene3D" id="2.20.25.20">
    <property type="match status" value="1"/>
</dbReference>
<keyword evidence="9" id="KW-0479">Metal-binding</keyword>
<evidence type="ECO:0000256" key="4">
    <source>
        <dbReference type="ARBA" id="ARBA00004906"/>
    </source>
</evidence>
<dbReference type="PROSITE" id="PS51873">
    <property type="entry name" value="TRIAD"/>
    <property type="match status" value="1"/>
</dbReference>
<dbReference type="FunFam" id="2.20.25.20:FF:000008">
    <property type="entry name" value="E3 ubiquitin-protein ligase parkin"/>
    <property type="match status" value="1"/>
</dbReference>
<feature type="domain" description="RING-type" evidence="23">
    <location>
        <begin position="265"/>
        <end position="506"/>
    </location>
</feature>
<feature type="domain" description="Ubiquitin-like" evidence="22">
    <location>
        <begin position="30"/>
        <end position="99"/>
    </location>
</feature>
<feature type="signal peptide" evidence="21">
    <location>
        <begin position="1"/>
        <end position="22"/>
    </location>
</feature>
<dbReference type="SMART" id="SM00213">
    <property type="entry name" value="UBQ"/>
    <property type="match status" value="1"/>
</dbReference>
<dbReference type="InterPro" id="IPR054694">
    <property type="entry name" value="Parkin-like_IBR"/>
</dbReference>
<keyword evidence="12" id="KW-0833">Ubl conjugation pathway</keyword>
<dbReference type="GO" id="GO:0000423">
    <property type="term" value="P:mitophagy"/>
    <property type="evidence" value="ECO:0007669"/>
    <property type="project" value="UniProtKB-ARBA"/>
</dbReference>
<keyword evidence="16" id="KW-0496">Mitochondrion</keyword>
<dbReference type="FunFam" id="1.20.120.1750:FF:000009">
    <property type="entry name" value="E3 ubiquitin-protein ligase parkin"/>
    <property type="match status" value="1"/>
</dbReference>
<dbReference type="SMART" id="SM00647">
    <property type="entry name" value="IBR"/>
    <property type="match status" value="2"/>
</dbReference>
<dbReference type="CDD" id="cd16627">
    <property type="entry name" value="RING-HC_RBR_parkin"/>
    <property type="match status" value="1"/>
</dbReference>
<evidence type="ECO:0000256" key="11">
    <source>
        <dbReference type="ARBA" id="ARBA00022771"/>
    </source>
</evidence>
<keyword evidence="7" id="KW-0597">Phosphoprotein</keyword>
<dbReference type="PIRSF" id="PIRSF037880">
    <property type="entry name" value="Parkin"/>
    <property type="match status" value="1"/>
</dbReference>
<dbReference type="InterPro" id="IPR029071">
    <property type="entry name" value="Ubiquitin-like_domsf"/>
</dbReference>
<evidence type="ECO:0000256" key="16">
    <source>
        <dbReference type="ARBA" id="ARBA00023128"/>
    </source>
</evidence>
<dbReference type="SUPFAM" id="SSF57850">
    <property type="entry name" value="RING/U-box"/>
    <property type="match status" value="1"/>
</dbReference>
<evidence type="ECO:0000313" key="24">
    <source>
        <dbReference type="EMBL" id="KYN03986.1"/>
    </source>
</evidence>
<dbReference type="PANTHER" id="PTHR11685">
    <property type="entry name" value="RBR FAMILY RING FINGER AND IBR DOMAIN-CONTAINING"/>
    <property type="match status" value="1"/>
</dbReference>
<dbReference type="GO" id="GO:1902532">
    <property type="term" value="P:negative regulation of intracellular signal transduction"/>
    <property type="evidence" value="ECO:0007669"/>
    <property type="project" value="UniProtKB-ARBA"/>
</dbReference>
<dbReference type="InterPro" id="IPR003977">
    <property type="entry name" value="Parkin"/>
</dbReference>
<dbReference type="PROSITE" id="PS50053">
    <property type="entry name" value="UBIQUITIN_2"/>
    <property type="match status" value="1"/>
</dbReference>
<organism evidence="24 25">
    <name type="scientific">Cyphomyrmex costatus</name>
    <dbReference type="NCBI Taxonomy" id="456900"/>
    <lineage>
        <taxon>Eukaryota</taxon>
        <taxon>Metazoa</taxon>
        <taxon>Ecdysozoa</taxon>
        <taxon>Arthropoda</taxon>
        <taxon>Hexapoda</taxon>
        <taxon>Insecta</taxon>
        <taxon>Pterygota</taxon>
        <taxon>Neoptera</taxon>
        <taxon>Endopterygota</taxon>
        <taxon>Hymenoptera</taxon>
        <taxon>Apocrita</taxon>
        <taxon>Aculeata</taxon>
        <taxon>Formicoidea</taxon>
        <taxon>Formicidae</taxon>
        <taxon>Myrmicinae</taxon>
        <taxon>Cyphomyrmex</taxon>
    </lineage>
</organism>
<evidence type="ECO:0000256" key="21">
    <source>
        <dbReference type="SAM" id="SignalP"/>
    </source>
</evidence>
<dbReference type="InterPro" id="IPR047534">
    <property type="entry name" value="BRcat_RBR_parkin"/>
</dbReference>
<dbReference type="InterPro" id="IPR002867">
    <property type="entry name" value="IBR_dom"/>
</dbReference>
<dbReference type="InterPro" id="IPR047535">
    <property type="entry name" value="RING-HC_RBR_parkin"/>
</dbReference>
<dbReference type="GO" id="GO:0005739">
    <property type="term" value="C:mitochondrion"/>
    <property type="evidence" value="ECO:0007669"/>
    <property type="project" value="UniProtKB-SubCell"/>
</dbReference>
<accession>A0A195CTG0</accession>
<dbReference type="SUPFAM" id="SSF54236">
    <property type="entry name" value="Ubiquitin-like"/>
    <property type="match status" value="1"/>
</dbReference>
<dbReference type="InterPro" id="IPR041170">
    <property type="entry name" value="Znf-RING_14"/>
</dbReference>
<evidence type="ECO:0000256" key="20">
    <source>
        <dbReference type="SAM" id="MobiDB-lite"/>
    </source>
</evidence>
<dbReference type="CDD" id="cd20357">
    <property type="entry name" value="Rcat_RBR_parkin"/>
    <property type="match status" value="1"/>
</dbReference>
<dbReference type="PRINTS" id="PR01475">
    <property type="entry name" value="PARKIN"/>
</dbReference>
<dbReference type="Gene3D" id="3.10.20.90">
    <property type="entry name" value="Phosphatidylinositol 3-kinase Catalytic Subunit, Chain A, domain 1"/>
    <property type="match status" value="1"/>
</dbReference>
<evidence type="ECO:0000256" key="8">
    <source>
        <dbReference type="ARBA" id="ARBA00022679"/>
    </source>
</evidence>
<keyword evidence="6" id="KW-0963">Cytoplasm</keyword>
<evidence type="ECO:0000256" key="2">
    <source>
        <dbReference type="ARBA" id="ARBA00004173"/>
    </source>
</evidence>
<protein>
    <recommendedName>
        <fullName evidence="18">E3 ubiquitin-protein ligase parkin</fullName>
        <ecNumber evidence="5">2.3.2.31</ecNumber>
    </recommendedName>
</protein>